<evidence type="ECO:0008006" key="4">
    <source>
        <dbReference type="Google" id="ProtNLM"/>
    </source>
</evidence>
<dbReference type="AlphaFoldDB" id="A0A0U5GSB9"/>
<reference evidence="3" key="1">
    <citation type="journal article" date="2016" name="Genome Announc.">
        <title>Draft genome sequences of fungus Aspergillus calidoustus.</title>
        <authorList>
            <person name="Horn F."/>
            <person name="Linde J."/>
            <person name="Mattern D.J."/>
            <person name="Walther G."/>
            <person name="Guthke R."/>
            <person name="Scherlach K."/>
            <person name="Martin K."/>
            <person name="Brakhage A.A."/>
            <person name="Petzke L."/>
            <person name="Valiante V."/>
        </authorList>
    </citation>
    <scope>NUCLEOTIDE SEQUENCE [LARGE SCALE GENOMIC DNA]</scope>
    <source>
        <strain evidence="3">SF006504</strain>
    </source>
</reference>
<dbReference type="OrthoDB" id="410198at2759"/>
<dbReference type="PANTHER" id="PTHR42791">
    <property type="entry name" value="GNAT FAMILY ACETYLTRANSFERASE"/>
    <property type="match status" value="1"/>
</dbReference>
<dbReference type="Gene3D" id="3.40.630.30">
    <property type="match status" value="1"/>
</dbReference>
<evidence type="ECO:0000256" key="1">
    <source>
        <dbReference type="SAM" id="MobiDB-lite"/>
    </source>
</evidence>
<dbReference type="InterPro" id="IPR016181">
    <property type="entry name" value="Acyl_CoA_acyltransferase"/>
</dbReference>
<feature type="region of interest" description="Disordered" evidence="1">
    <location>
        <begin position="11"/>
        <end position="58"/>
    </location>
</feature>
<sequence length="430" mass="46900">MWESLYTLYRKVPEPAPAPAEPEQEQEPKPEKPILSITISTASTQTSPSTPATNEPPFIPALRRFSTLSPILSVDSLSCTSSPALSVPPTTPTTSSAATLSPLLSHFHSPANGKGKEKYDQRYSADDTFQLPYRPKKIPAHIVPLPSATAAAETLASAFSTFPANPHLPRPRCPKPGVNVPRQTKLANQGTDKKTNKSTYTTLVKAHILSHGLVISTGGDEGKPTHDAVALLLPPGAGPRVPPSSSSSGQKRGRARNLTKGWGWRVYLRSGMWKGAVKEKLDRIPRLGLGSQSGYQGLDRLKQSGIGKKEDIFDGIDLDPDVRWMKARMAGVMGFQAEETWMLTALGTKVGSRPFGLGGRAVEVCCDMVDAREKPLYTECFEYNVRFFEKYGFRRVGLVAMDPVEKGVILSMMVREPDLSRFRDSGDDVI</sequence>
<dbReference type="EMBL" id="CDMC01000006">
    <property type="protein sequence ID" value="CEN61403.1"/>
    <property type="molecule type" value="Genomic_DNA"/>
</dbReference>
<evidence type="ECO:0000313" key="3">
    <source>
        <dbReference type="Proteomes" id="UP000054771"/>
    </source>
</evidence>
<feature type="region of interest" description="Disordered" evidence="1">
    <location>
        <begin position="225"/>
        <end position="256"/>
    </location>
</feature>
<protein>
    <recommendedName>
        <fullName evidence="4">N-acetyltransferase domain-containing protein</fullName>
    </recommendedName>
</protein>
<accession>A0A0U5GSB9</accession>
<gene>
    <name evidence="2" type="ORF">ASPCAL08057</name>
</gene>
<proteinExistence type="predicted"/>
<organism evidence="2 3">
    <name type="scientific">Aspergillus calidoustus</name>
    <dbReference type="NCBI Taxonomy" id="454130"/>
    <lineage>
        <taxon>Eukaryota</taxon>
        <taxon>Fungi</taxon>
        <taxon>Dikarya</taxon>
        <taxon>Ascomycota</taxon>
        <taxon>Pezizomycotina</taxon>
        <taxon>Eurotiomycetes</taxon>
        <taxon>Eurotiomycetidae</taxon>
        <taxon>Eurotiales</taxon>
        <taxon>Aspergillaceae</taxon>
        <taxon>Aspergillus</taxon>
        <taxon>Aspergillus subgen. Nidulantes</taxon>
    </lineage>
</organism>
<name>A0A0U5GSB9_ASPCI</name>
<dbReference type="PANTHER" id="PTHR42791:SF1">
    <property type="entry name" value="N-ACETYLTRANSFERASE DOMAIN-CONTAINING PROTEIN"/>
    <property type="match status" value="1"/>
</dbReference>
<feature type="compositionally biased region" description="Low complexity" evidence="1">
    <location>
        <begin position="36"/>
        <end position="53"/>
    </location>
</feature>
<dbReference type="Proteomes" id="UP000054771">
    <property type="component" value="Unassembled WGS sequence"/>
</dbReference>
<dbReference type="InterPro" id="IPR052523">
    <property type="entry name" value="Trichothecene_AcTrans"/>
</dbReference>
<dbReference type="SUPFAM" id="SSF55729">
    <property type="entry name" value="Acyl-CoA N-acyltransferases (Nat)"/>
    <property type="match status" value="1"/>
</dbReference>
<evidence type="ECO:0000313" key="2">
    <source>
        <dbReference type="EMBL" id="CEN61403.1"/>
    </source>
</evidence>
<keyword evidence="3" id="KW-1185">Reference proteome</keyword>